<feature type="domain" description="Dynamin-type G" evidence="4">
    <location>
        <begin position="306"/>
        <end position="569"/>
    </location>
</feature>
<dbReference type="STRING" id="1890364.A0A2P6N3I6"/>
<accession>A0A2P6N3I6</accession>
<dbReference type="GO" id="GO:0008017">
    <property type="term" value="F:microtubule binding"/>
    <property type="evidence" value="ECO:0007669"/>
    <property type="project" value="TreeGrafter"/>
</dbReference>
<feature type="region of interest" description="Disordered" evidence="2">
    <location>
        <begin position="100"/>
        <end position="256"/>
    </location>
</feature>
<feature type="transmembrane region" description="Helical" evidence="3">
    <location>
        <begin position="1105"/>
        <end position="1122"/>
    </location>
</feature>
<organism evidence="5 6">
    <name type="scientific">Planoprotostelium fungivorum</name>
    <dbReference type="NCBI Taxonomy" id="1890364"/>
    <lineage>
        <taxon>Eukaryota</taxon>
        <taxon>Amoebozoa</taxon>
        <taxon>Evosea</taxon>
        <taxon>Variosea</taxon>
        <taxon>Cavosteliida</taxon>
        <taxon>Cavosteliaceae</taxon>
        <taxon>Planoprotostelium</taxon>
    </lineage>
</organism>
<feature type="compositionally biased region" description="Basic and acidic residues" evidence="2">
    <location>
        <begin position="133"/>
        <end position="143"/>
    </location>
</feature>
<dbReference type="EMBL" id="MDYQ01000218">
    <property type="protein sequence ID" value="PRP78525.1"/>
    <property type="molecule type" value="Genomic_DNA"/>
</dbReference>
<keyword evidence="3" id="KW-1133">Transmembrane helix</keyword>
<dbReference type="SUPFAM" id="SSF52540">
    <property type="entry name" value="P-loop containing nucleoside triphosphate hydrolases"/>
    <property type="match status" value="1"/>
</dbReference>
<feature type="region of interest" description="Disordered" evidence="2">
    <location>
        <begin position="959"/>
        <end position="992"/>
    </location>
</feature>
<protein>
    <recommendedName>
        <fullName evidence="4">Dynamin-type G domain-containing protein</fullName>
    </recommendedName>
</protein>
<dbReference type="InterPro" id="IPR045063">
    <property type="entry name" value="Dynamin_N"/>
</dbReference>
<feature type="coiled-coil region" evidence="1">
    <location>
        <begin position="902"/>
        <end position="929"/>
    </location>
</feature>
<feature type="compositionally biased region" description="Pro residues" evidence="2">
    <location>
        <begin position="191"/>
        <end position="206"/>
    </location>
</feature>
<dbReference type="GO" id="GO:0003924">
    <property type="term" value="F:GTPase activity"/>
    <property type="evidence" value="ECO:0007669"/>
    <property type="project" value="TreeGrafter"/>
</dbReference>
<feature type="transmembrane region" description="Helical" evidence="3">
    <location>
        <begin position="1078"/>
        <end position="1098"/>
    </location>
</feature>
<reference evidence="5 6" key="1">
    <citation type="journal article" date="2018" name="Genome Biol. Evol.">
        <title>Multiple Roots of Fruiting Body Formation in Amoebozoa.</title>
        <authorList>
            <person name="Hillmann F."/>
            <person name="Forbes G."/>
            <person name="Novohradska S."/>
            <person name="Ferling I."/>
            <person name="Riege K."/>
            <person name="Groth M."/>
            <person name="Westermann M."/>
            <person name="Marz M."/>
            <person name="Spaller T."/>
            <person name="Winckler T."/>
            <person name="Schaap P."/>
            <person name="Glockner G."/>
        </authorList>
    </citation>
    <scope>NUCLEOTIDE SEQUENCE [LARGE SCALE GENOMIC DNA]</scope>
    <source>
        <strain evidence="5 6">Jena</strain>
    </source>
</reference>
<dbReference type="InterPro" id="IPR030381">
    <property type="entry name" value="G_DYNAMIN_dom"/>
</dbReference>
<dbReference type="InterPro" id="IPR022812">
    <property type="entry name" value="Dynamin"/>
</dbReference>
<evidence type="ECO:0000256" key="1">
    <source>
        <dbReference type="SAM" id="Coils"/>
    </source>
</evidence>
<dbReference type="AlphaFoldDB" id="A0A2P6N3I6"/>
<keyword evidence="3" id="KW-0812">Transmembrane</keyword>
<dbReference type="OrthoDB" id="5061070at2759"/>
<sequence length="1125" mass="126626">MISLHNVCASDSNHRFQSSWPQNLFYGVIIREDEPPAPEDLEGAELYHRDPLMRVDHWITRDRPIILQRLNRHENNSVFFWEINGDEEDVIDNTSVAKVSSSDMFGHKDKKEKKEKEKDKKDKRNTLGPSKLAELEAEKRDAASNDTSRQISRTPSGNSLPTYSAPPSNYGTTSSVSQTPKPSVQSVFPAAPAPTPAPITVTPPPSTTAATSATNGRPSNTSSPTKPTTTVNPDAPLSPTADQKEKGAKAKTGVRARENVEQELKTLNEVKIDDPEVHKRMYQQYDRQVYLAYDKLQYYARDLNTYMTTPEIVFVGKKSQGKSTLIETLLGEPINSVGGNGTKRPIIFSLVNNPSAQSPKFTIKKDPLKPNDRDTEVSAAEISAELSKRASLQTEEPIVVVYESFRVTNVNYIDTPALEGQQSENIVNNLCKPTHRLIVYVDGSNDWSTLEHPSIIKQLDPDYARTIFVYTSFSGHLSTLSSTREVNKYLSGALPDVKSFFVSSPSEAVKATAKDIDSYQKKVYQYGRRDLNTLESLSYDKRHESQIGIHAVRHYVLDYAWRFYEESIPRVLKQLRVKKAETTKQTRQLQAQLAALDTSKLRSLASNYVITFLQTVERLIEGTSEGNPGVNGQTLDEEKFSLGDGDWLDHSNRPIRFDPASYNILYWDNKLYGGQQFERLLSEFKGVAEHIQISAFSVNDVATAAGINKLNNIPNYHWAASDLAQQKSQESFLPLIEQLTIRAVYIMKRLAAIVRAVLDARRKKASGPDGYENPASSLVEDADHYRYFTNHVEELYFNFIESTAKQCKEKALDEFYSTRTIYWESTVEFGDRGLPLDRNGTDDTRNSVENLATELFLRLKERITKNVLLKFYNFFLVPIQSELWGDIQGKVNTLGDTEFEQVFELNDTKAKLSAEIKRLESITARATEQESEFVKHVDVLTHEVSLEIHIEEGVRGILPKRNQGSRGDQKMKARTSSLRRLPTSGLTSRSGRGNIIQTDATHKVDRTRSSMHSILKRQRSFKRVSFSEELTTDVVSLPNQYSFGQTMRKSQTQIVTGEPMFSLYTDSQLKQYQSMCTWFIIACLIVAALSAGAEWGIATTHTSRSLAILFAATVAAGTFGRSTHL</sequence>
<evidence type="ECO:0000256" key="2">
    <source>
        <dbReference type="SAM" id="MobiDB-lite"/>
    </source>
</evidence>
<dbReference type="GO" id="GO:0005737">
    <property type="term" value="C:cytoplasm"/>
    <property type="evidence" value="ECO:0007669"/>
    <property type="project" value="TreeGrafter"/>
</dbReference>
<evidence type="ECO:0000313" key="5">
    <source>
        <dbReference type="EMBL" id="PRP78525.1"/>
    </source>
</evidence>
<feature type="compositionally biased region" description="Low complexity" evidence="2">
    <location>
        <begin position="207"/>
        <end position="230"/>
    </location>
</feature>
<name>A0A2P6N3I6_9EUKA</name>
<dbReference type="InterPro" id="IPR027417">
    <property type="entry name" value="P-loop_NTPase"/>
</dbReference>
<dbReference type="Proteomes" id="UP000241769">
    <property type="component" value="Unassembled WGS sequence"/>
</dbReference>
<dbReference type="Gene3D" id="3.40.50.300">
    <property type="entry name" value="P-loop containing nucleotide triphosphate hydrolases"/>
    <property type="match status" value="1"/>
</dbReference>
<dbReference type="PANTHER" id="PTHR11566">
    <property type="entry name" value="DYNAMIN"/>
    <property type="match status" value="1"/>
</dbReference>
<dbReference type="GO" id="GO:0016020">
    <property type="term" value="C:membrane"/>
    <property type="evidence" value="ECO:0007669"/>
    <property type="project" value="TreeGrafter"/>
</dbReference>
<feature type="compositionally biased region" description="Basic and acidic residues" evidence="2">
    <location>
        <begin position="105"/>
        <end position="125"/>
    </location>
</feature>
<dbReference type="PROSITE" id="PS51718">
    <property type="entry name" value="G_DYNAMIN_2"/>
    <property type="match status" value="1"/>
</dbReference>
<dbReference type="PANTHER" id="PTHR11566:SF40">
    <property type="entry name" value="DYNAMIN-LIKE PROTEIN A"/>
    <property type="match status" value="1"/>
</dbReference>
<evidence type="ECO:0000313" key="6">
    <source>
        <dbReference type="Proteomes" id="UP000241769"/>
    </source>
</evidence>
<dbReference type="GO" id="GO:0005874">
    <property type="term" value="C:microtubule"/>
    <property type="evidence" value="ECO:0007669"/>
    <property type="project" value="TreeGrafter"/>
</dbReference>
<dbReference type="Pfam" id="PF00350">
    <property type="entry name" value="Dynamin_N"/>
    <property type="match status" value="1"/>
</dbReference>
<proteinExistence type="predicted"/>
<feature type="compositionally biased region" description="Polar residues" evidence="2">
    <location>
        <begin position="144"/>
        <end position="186"/>
    </location>
</feature>
<evidence type="ECO:0000256" key="3">
    <source>
        <dbReference type="SAM" id="Phobius"/>
    </source>
</evidence>
<keyword evidence="1" id="KW-0175">Coiled coil</keyword>
<dbReference type="GO" id="GO:0005525">
    <property type="term" value="F:GTP binding"/>
    <property type="evidence" value="ECO:0007669"/>
    <property type="project" value="InterPro"/>
</dbReference>
<dbReference type="InParanoid" id="A0A2P6N3I6"/>
<keyword evidence="3" id="KW-0472">Membrane</keyword>
<evidence type="ECO:0000259" key="4">
    <source>
        <dbReference type="PROSITE" id="PS51718"/>
    </source>
</evidence>
<feature type="compositionally biased region" description="Polar residues" evidence="2">
    <location>
        <begin position="974"/>
        <end position="992"/>
    </location>
</feature>
<keyword evidence="6" id="KW-1185">Reference proteome</keyword>
<comment type="caution">
    <text evidence="5">The sequence shown here is derived from an EMBL/GenBank/DDBJ whole genome shotgun (WGS) entry which is preliminary data.</text>
</comment>
<gene>
    <name evidence="5" type="ORF">PROFUN_13582</name>
</gene>